<accession>Q5YQF9</accession>
<dbReference type="Proteomes" id="UP000006820">
    <property type="component" value="Chromosome"/>
</dbReference>
<dbReference type="AlphaFoldDB" id="Q5YQF9"/>
<dbReference type="InterPro" id="IPR041916">
    <property type="entry name" value="Anti_sigma_zinc_sf"/>
</dbReference>
<sequence>MTAGIGRHPSGGRRSEGEHRMSGESSTSGRARGAGRPGQGRPPRFAPTEHLASEAVVAYVDGELRMNAYLRAAHHISVCPECAAEVEAQQQARIALRQSGPIAVPRSLHDSLSRIPLAELPGPVENSGPRQTGNARHEAVFGFLPDSFTATRWTTWWRK</sequence>
<feature type="region of interest" description="Disordered" evidence="3">
    <location>
        <begin position="1"/>
        <end position="49"/>
    </location>
</feature>
<dbReference type="EMBL" id="AP006618">
    <property type="protein sequence ID" value="BAD59582.1"/>
    <property type="molecule type" value="Genomic_DNA"/>
</dbReference>
<organism evidence="4 5">
    <name type="scientific">Nocardia farcinica (strain IFM 10152)</name>
    <dbReference type="NCBI Taxonomy" id="247156"/>
    <lineage>
        <taxon>Bacteria</taxon>
        <taxon>Bacillati</taxon>
        <taxon>Actinomycetota</taxon>
        <taxon>Actinomycetes</taxon>
        <taxon>Mycobacteriales</taxon>
        <taxon>Nocardiaceae</taxon>
        <taxon>Nocardia</taxon>
    </lineage>
</organism>
<gene>
    <name evidence="4" type="ordered locus">NFA_47300</name>
</gene>
<dbReference type="eggNOG" id="COG5662">
    <property type="taxonomic scope" value="Bacteria"/>
</dbReference>
<evidence type="ECO:0000256" key="2">
    <source>
        <dbReference type="ARBA" id="ARBA00023163"/>
    </source>
</evidence>
<dbReference type="STRING" id="247156.NFA_47300"/>
<feature type="compositionally biased region" description="Basic and acidic residues" evidence="3">
    <location>
        <begin position="13"/>
        <end position="22"/>
    </location>
</feature>
<protein>
    <recommendedName>
        <fullName evidence="6">RNA polymerase subunit sigma-70</fullName>
    </recommendedName>
</protein>
<evidence type="ECO:0000256" key="1">
    <source>
        <dbReference type="ARBA" id="ARBA00023015"/>
    </source>
</evidence>
<dbReference type="Gene3D" id="1.10.10.1320">
    <property type="entry name" value="Anti-sigma factor, zinc-finger domain"/>
    <property type="match status" value="1"/>
</dbReference>
<evidence type="ECO:0000313" key="5">
    <source>
        <dbReference type="Proteomes" id="UP000006820"/>
    </source>
</evidence>
<evidence type="ECO:0000313" key="4">
    <source>
        <dbReference type="EMBL" id="BAD59582.1"/>
    </source>
</evidence>
<reference evidence="4 5" key="1">
    <citation type="journal article" date="2004" name="Proc. Natl. Acad. Sci. U.S.A.">
        <title>The complete genomic sequence of Nocardia farcinica IFM 10152.</title>
        <authorList>
            <person name="Ishikawa J."/>
            <person name="Yamashita A."/>
            <person name="Mikami Y."/>
            <person name="Hoshino Y."/>
            <person name="Kurita H."/>
            <person name="Hotta K."/>
            <person name="Shiba T."/>
            <person name="Hattori M."/>
        </authorList>
    </citation>
    <scope>NUCLEOTIDE SEQUENCE [LARGE SCALE GENOMIC DNA]</scope>
    <source>
        <strain evidence="4 5">IFM 10152</strain>
    </source>
</reference>
<keyword evidence="5" id="KW-1185">Reference proteome</keyword>
<dbReference type="KEGG" id="nfa:NFA_47300"/>
<keyword evidence="1" id="KW-0805">Transcription regulation</keyword>
<dbReference type="HOGENOM" id="CLU_137221_0_0_11"/>
<name>Q5YQF9_NOCFA</name>
<evidence type="ECO:0000256" key="3">
    <source>
        <dbReference type="SAM" id="MobiDB-lite"/>
    </source>
</evidence>
<evidence type="ECO:0008006" key="6">
    <source>
        <dbReference type="Google" id="ProtNLM"/>
    </source>
</evidence>
<keyword evidence="2" id="KW-0804">Transcription</keyword>
<proteinExistence type="predicted"/>